<dbReference type="EMBL" id="MN718199">
    <property type="protein sequence ID" value="QGZ16144.1"/>
    <property type="molecule type" value="Genomic_DNA"/>
</dbReference>
<protein>
    <submittedName>
        <fullName evidence="1">Uncharacterized protein</fullName>
    </submittedName>
</protein>
<gene>
    <name evidence="1" type="ORF">Kuja_1530</name>
</gene>
<dbReference type="Proteomes" id="UP000433471">
    <property type="component" value="Segment"/>
</dbReference>
<accession>A0A6B9J7W2</accession>
<organism evidence="1 2">
    <name type="scientific">Vibrio phage vB_VchM_Kuja</name>
    <dbReference type="NCBI Taxonomy" id="2686437"/>
    <lineage>
        <taxon>Viruses</taxon>
        <taxon>Duplodnaviria</taxon>
        <taxon>Heunggongvirae</taxon>
        <taxon>Uroviricota</taxon>
        <taxon>Caudoviricetes</taxon>
        <taxon>Pantevenvirales</taxon>
        <taxon>Ackermannviridae</taxon>
        <taxon>Kujavirus</taxon>
        <taxon>Kujavirus kuja</taxon>
    </lineage>
</organism>
<keyword evidence="2" id="KW-1185">Reference proteome</keyword>
<sequence length="212" mass="24465">MPNEHQNYLSIKPNSIKGSYLRIVEPLLENVIDSTLFKHALKMKRYDLAEDMLTKAASTFLKGGSNQKITIIPVTEHAIELLKWDIQNNNHLSFNIMFDKPSDQISEAFRPYFTPKIHNNTILQNRVGIVLGNGSKANNATVFNLYYIPPKDGDEISIEHFPACLCVYRSGFLRWAKELNIKQTMNDFSKIPSTHYMQHPIDYLVIRHMDIK</sequence>
<reference evidence="1 2" key="1">
    <citation type="submission" date="2019-11" db="EMBL/GenBank/DDBJ databases">
        <title>Characterization of a novel member of the family Ackermannviridae.</title>
        <authorList>
            <person name="Maina A.N."/>
            <person name="Mwaura F.B."/>
            <person name="Jumba M."/>
        </authorList>
    </citation>
    <scope>NUCLEOTIDE SEQUENCE [LARGE SCALE GENOMIC DNA]</scope>
</reference>
<evidence type="ECO:0000313" key="1">
    <source>
        <dbReference type="EMBL" id="QGZ16144.1"/>
    </source>
</evidence>
<proteinExistence type="predicted"/>
<name>A0A6B9J7W2_9CAUD</name>
<evidence type="ECO:0000313" key="2">
    <source>
        <dbReference type="Proteomes" id="UP000433471"/>
    </source>
</evidence>